<gene>
    <name evidence="8" type="ORF">SBA5_10039</name>
</gene>
<evidence type="ECO:0000313" key="8">
    <source>
        <dbReference type="EMBL" id="SPE17353.1"/>
    </source>
</evidence>
<feature type="region of interest" description="Disordered" evidence="6">
    <location>
        <begin position="249"/>
        <end position="274"/>
    </location>
</feature>
<dbReference type="CDD" id="cd03747">
    <property type="entry name" value="Ntn_PGA_like"/>
    <property type="match status" value="1"/>
</dbReference>
<reference evidence="9" key="1">
    <citation type="submission" date="2018-02" db="EMBL/GenBank/DDBJ databases">
        <authorList>
            <person name="Hausmann B."/>
        </authorList>
    </citation>
    <scope>NUCLEOTIDE SEQUENCE [LARGE SCALE GENOMIC DNA]</scope>
    <source>
        <strain evidence="9">Peat soil MAG SbA5</strain>
    </source>
</reference>
<dbReference type="Gene3D" id="3.60.20.10">
    <property type="entry name" value="Glutamine Phosphoribosylpyrophosphate, subunit 1, domain 1"/>
    <property type="match status" value="1"/>
</dbReference>
<feature type="binding site" evidence="5">
    <location>
        <position position="386"/>
    </location>
    <ligand>
        <name>Ca(2+)</name>
        <dbReference type="ChEBI" id="CHEBI:29108"/>
    </ligand>
</feature>
<dbReference type="Gene3D" id="1.10.439.10">
    <property type="entry name" value="Penicillin Amidohydrolase, domain 1"/>
    <property type="match status" value="1"/>
</dbReference>
<dbReference type="AlphaFoldDB" id="A0A2N9L2K2"/>
<proteinExistence type="inferred from homology"/>
<dbReference type="InterPro" id="IPR002692">
    <property type="entry name" value="S45"/>
</dbReference>
<dbReference type="GO" id="GO:0016811">
    <property type="term" value="F:hydrolase activity, acting on carbon-nitrogen (but not peptide) bonds, in linear amides"/>
    <property type="evidence" value="ECO:0007669"/>
    <property type="project" value="InterPro"/>
</dbReference>
<dbReference type="InterPro" id="IPR043147">
    <property type="entry name" value="Penicillin_amidase_A-knob"/>
</dbReference>
<dbReference type="InterPro" id="IPR023343">
    <property type="entry name" value="Penicillin_amidase_dom1"/>
</dbReference>
<evidence type="ECO:0000256" key="6">
    <source>
        <dbReference type="SAM" id="MobiDB-lite"/>
    </source>
</evidence>
<evidence type="ECO:0000256" key="1">
    <source>
        <dbReference type="ARBA" id="ARBA00006586"/>
    </source>
</evidence>
<keyword evidence="2" id="KW-0378">Hydrolase</keyword>
<name>A0A2N9L2K2_9BACT</name>
<keyword evidence="7" id="KW-0472">Membrane</keyword>
<evidence type="ECO:0000256" key="3">
    <source>
        <dbReference type="ARBA" id="ARBA00023145"/>
    </source>
</evidence>
<keyword evidence="7" id="KW-0812">Transmembrane</keyword>
<comment type="similarity">
    <text evidence="1">Belongs to the peptidase S45 family.</text>
</comment>
<dbReference type="Pfam" id="PF01804">
    <property type="entry name" value="Penicil_amidase"/>
    <property type="match status" value="1"/>
</dbReference>
<dbReference type="Gene3D" id="1.10.1400.10">
    <property type="match status" value="1"/>
</dbReference>
<keyword evidence="7" id="KW-1133">Transmembrane helix</keyword>
<evidence type="ECO:0000256" key="2">
    <source>
        <dbReference type="ARBA" id="ARBA00022801"/>
    </source>
</evidence>
<dbReference type="InterPro" id="IPR043146">
    <property type="entry name" value="Penicillin_amidase_N_B-knob"/>
</dbReference>
<evidence type="ECO:0000313" key="9">
    <source>
        <dbReference type="Proteomes" id="UP000239735"/>
    </source>
</evidence>
<dbReference type="EMBL" id="OKRB01000001">
    <property type="protein sequence ID" value="SPE17353.1"/>
    <property type="molecule type" value="Genomic_DNA"/>
</dbReference>
<evidence type="ECO:0000256" key="4">
    <source>
        <dbReference type="PIRSR" id="PIRSR001227-1"/>
    </source>
</evidence>
<feature type="transmembrane region" description="Helical" evidence="7">
    <location>
        <begin position="29"/>
        <end position="52"/>
    </location>
</feature>
<feature type="binding site" evidence="5">
    <location>
        <position position="383"/>
    </location>
    <ligand>
        <name>Ca(2+)</name>
        <dbReference type="ChEBI" id="CHEBI:29108"/>
    </ligand>
</feature>
<dbReference type="PANTHER" id="PTHR34218:SF4">
    <property type="entry name" value="ACYL-HOMOSERINE LACTONE ACYLASE QUIP"/>
    <property type="match status" value="1"/>
</dbReference>
<sequence length="838" mass="92947">MPETPPVDSVPVGPAWASGHTRKRRWPRIVLWTLASLLLLLLLAVGGGVLWIRSAALASLPQLDGEVHLQGLSAPVTVARDAHGVPHVSAGMQDDLFVAQGYVTAQDRLWQMDSLRRAANGELAEILGPSLLEYDKTQRVLQIRLTAQRVYEHLPEDNRARLNDYARGVNLFIAQCERSNTLPVEFRLLRYQPQPWTAVDSISVGLNMVQTLDSHVATKLSRARISARLNNPALEADLYPVGSWRDRPPTGLKVDLSEPQPHLAPQKKEDDDENNETYLAPFKASHAIALPSSRVMALLGLAPCDGCAVGSNNWIIDGNHTASGKPILSNDMHLTLRVPDTWYMADLRAPGFHAAGVTLPGFPLIIAGHNEHVAWGFTALLGDVQDLYVEKLDGKGNYEGVDAAWRPLAVEREVIHVRGSKDVFLNVDSTDHGPLLNPLLPKGDPPIALKWTLYDPDLNTLPLYAMNVASNWAEFSAALARWCWPTQNLVYADDHGHIAYHAIGKVPLRSAGLVDVPITDSVHEWQGYIPFDAMPYAVDPPSGFLATANSRVTTDKSLYPITDDWIAPYRTERIYKMLDGRDELTPKDMLAAQTDIYSEVDEEMGDRFAFAIDHTPGPEGNGDARMRQAADLMRKWDGRLTTDSVAASLVTQTRAALWPLILEPKLGKLEDDYHWSEKDFAEEEIIMHAKPEWLPNNYRNWDALLAAAVRKGMDNGHAPDELSQWTYGSWHEIDLEHPLARFLPFIGRIADIGPEPIGGDGTTVKQIGRDVGPSQRFTMDWSNIDGSTENIVLGESGNPLSPYFRDQWNNWYNGTTFTLPFTPAAVAGATRHTLRLLP</sequence>
<keyword evidence="5" id="KW-0479">Metal-binding</keyword>
<keyword evidence="5" id="KW-0106">Calcium</keyword>
<dbReference type="InterPro" id="IPR029055">
    <property type="entry name" value="Ntn_hydrolases_N"/>
</dbReference>
<dbReference type="GO" id="GO:0046872">
    <property type="term" value="F:metal ion binding"/>
    <property type="evidence" value="ECO:0007669"/>
    <property type="project" value="UniProtKB-KW"/>
</dbReference>
<protein>
    <submittedName>
        <fullName evidence="8">Penicillin amidase family protein</fullName>
    </submittedName>
</protein>
<evidence type="ECO:0000256" key="5">
    <source>
        <dbReference type="PIRSR" id="PIRSR001227-2"/>
    </source>
</evidence>
<organism evidence="8 9">
    <name type="scientific">Candidatus Sulfuritelmatomonas gaucii</name>
    <dbReference type="NCBI Taxonomy" id="2043161"/>
    <lineage>
        <taxon>Bacteria</taxon>
        <taxon>Pseudomonadati</taxon>
        <taxon>Acidobacteriota</taxon>
        <taxon>Terriglobia</taxon>
        <taxon>Terriglobales</taxon>
        <taxon>Acidobacteriaceae</taxon>
        <taxon>Candidatus Sulfuritelmatomonas</taxon>
    </lineage>
</organism>
<dbReference type="PANTHER" id="PTHR34218">
    <property type="entry name" value="PEPTIDASE S45 PENICILLIN AMIDASE"/>
    <property type="match status" value="1"/>
</dbReference>
<dbReference type="PIRSF" id="PIRSF001227">
    <property type="entry name" value="Pen_acylase"/>
    <property type="match status" value="1"/>
</dbReference>
<dbReference type="SUPFAM" id="SSF56235">
    <property type="entry name" value="N-terminal nucleophile aminohydrolases (Ntn hydrolases)"/>
    <property type="match status" value="1"/>
</dbReference>
<accession>A0A2N9L2K2</accession>
<comment type="cofactor">
    <cofactor evidence="5">
        <name>Ca(2+)</name>
        <dbReference type="ChEBI" id="CHEBI:29108"/>
    </cofactor>
    <text evidence="5">Binds 1 Ca(2+) ion per dimer.</text>
</comment>
<evidence type="ECO:0000256" key="7">
    <source>
        <dbReference type="SAM" id="Phobius"/>
    </source>
</evidence>
<dbReference type="InterPro" id="IPR014395">
    <property type="entry name" value="Pen/GL7ACA/AHL_acylase"/>
</dbReference>
<dbReference type="Proteomes" id="UP000239735">
    <property type="component" value="Unassembled WGS sequence"/>
</dbReference>
<dbReference type="OrthoDB" id="9759796at2"/>
<dbReference type="Gene3D" id="2.30.120.10">
    <property type="match status" value="1"/>
</dbReference>
<feature type="active site" description="Nucleophile" evidence="4">
    <location>
        <position position="311"/>
    </location>
</feature>
<dbReference type="GO" id="GO:0017000">
    <property type="term" value="P:antibiotic biosynthetic process"/>
    <property type="evidence" value="ECO:0007669"/>
    <property type="project" value="InterPro"/>
</dbReference>
<keyword evidence="3" id="KW-0865">Zymogen</keyword>